<comment type="function">
    <text evidence="3">Required for maturation of 30S ribosomal subunits.</text>
</comment>
<evidence type="ECO:0000256" key="1">
    <source>
        <dbReference type="ARBA" id="ARBA00022490"/>
    </source>
</evidence>
<dbReference type="Pfam" id="PF02576">
    <property type="entry name" value="RimP_N"/>
    <property type="match status" value="1"/>
</dbReference>
<evidence type="ECO:0000259" key="5">
    <source>
        <dbReference type="Pfam" id="PF17384"/>
    </source>
</evidence>
<proteinExistence type="inferred from homology"/>
<comment type="similarity">
    <text evidence="3">Belongs to the RimP family.</text>
</comment>
<comment type="subcellular location">
    <subcellularLocation>
        <location evidence="3">Cytoplasm</location>
    </subcellularLocation>
</comment>
<dbReference type="SUPFAM" id="SSF75420">
    <property type="entry name" value="YhbC-like, N-terminal domain"/>
    <property type="match status" value="1"/>
</dbReference>
<evidence type="ECO:0000256" key="3">
    <source>
        <dbReference type="HAMAP-Rule" id="MF_01077"/>
    </source>
</evidence>
<dbReference type="HAMAP" id="MF_01077">
    <property type="entry name" value="RimP"/>
    <property type="match status" value="1"/>
</dbReference>
<gene>
    <name evidence="3" type="primary">rimP</name>
    <name evidence="6" type="ORF">J2I46_09905</name>
</gene>
<dbReference type="Gene3D" id="3.30.300.70">
    <property type="entry name" value="RimP-like superfamily, N-terminal"/>
    <property type="match status" value="1"/>
</dbReference>
<dbReference type="Pfam" id="PF17384">
    <property type="entry name" value="DUF150_C"/>
    <property type="match status" value="1"/>
</dbReference>
<dbReference type="InterPro" id="IPR028998">
    <property type="entry name" value="RimP_C"/>
</dbReference>
<evidence type="ECO:0000259" key="4">
    <source>
        <dbReference type="Pfam" id="PF02576"/>
    </source>
</evidence>
<dbReference type="EMBL" id="JAFMYW010000002">
    <property type="protein sequence ID" value="MBO0948895.1"/>
    <property type="molecule type" value="Genomic_DNA"/>
</dbReference>
<keyword evidence="1 3" id="KW-0963">Cytoplasm</keyword>
<evidence type="ECO:0000313" key="7">
    <source>
        <dbReference type="Proteomes" id="UP000664628"/>
    </source>
</evidence>
<dbReference type="InterPro" id="IPR028989">
    <property type="entry name" value="RimP_N"/>
</dbReference>
<dbReference type="InterPro" id="IPR003728">
    <property type="entry name" value="Ribosome_maturation_RimP"/>
</dbReference>
<accession>A0ABS3JFW8</accession>
<reference evidence="6 7" key="1">
    <citation type="submission" date="2021-03" db="EMBL/GenBank/DDBJ databases">
        <title>Fibrella sp. HMF5405 genome sequencing and assembly.</title>
        <authorList>
            <person name="Kang H."/>
            <person name="Kim H."/>
            <person name="Bae S."/>
            <person name="Joh K."/>
        </authorList>
    </citation>
    <scope>NUCLEOTIDE SEQUENCE [LARGE SCALE GENOMIC DNA]</scope>
    <source>
        <strain evidence="6 7">HMF5405</strain>
    </source>
</reference>
<name>A0ABS3JFW8_9BACT</name>
<dbReference type="PANTHER" id="PTHR33867:SF1">
    <property type="entry name" value="RIBOSOME MATURATION FACTOR RIMP"/>
    <property type="match status" value="1"/>
</dbReference>
<feature type="domain" description="Ribosome maturation factor RimP C-terminal" evidence="5">
    <location>
        <begin position="87"/>
        <end position="165"/>
    </location>
</feature>
<evidence type="ECO:0000256" key="2">
    <source>
        <dbReference type="ARBA" id="ARBA00022517"/>
    </source>
</evidence>
<dbReference type="InterPro" id="IPR035956">
    <property type="entry name" value="RimP_N_sf"/>
</dbReference>
<dbReference type="PANTHER" id="PTHR33867">
    <property type="entry name" value="RIBOSOME MATURATION FACTOR RIMP"/>
    <property type="match status" value="1"/>
</dbReference>
<organism evidence="6 7">
    <name type="scientific">Fibrella forsythiae</name>
    <dbReference type="NCBI Taxonomy" id="2817061"/>
    <lineage>
        <taxon>Bacteria</taxon>
        <taxon>Pseudomonadati</taxon>
        <taxon>Bacteroidota</taxon>
        <taxon>Cytophagia</taxon>
        <taxon>Cytophagales</taxon>
        <taxon>Spirosomataceae</taxon>
        <taxon>Fibrella</taxon>
    </lineage>
</organism>
<evidence type="ECO:0000313" key="6">
    <source>
        <dbReference type="EMBL" id="MBO0948895.1"/>
    </source>
</evidence>
<sequence>MTDTARIEALLQPYLNDGEYYIVDIQIAGKTGGLLKVTVLIDSDEGMTIEACARISRALGNQMDELDFFGDSPFNLEVSSPGVDFPLTQLRQFTKNVGRLLKVQVTNGPILLGKLESADEQGIVIDVPPAKISKTKRKTLTELPPEGIQTIPYESIQKATVEIQF</sequence>
<protein>
    <recommendedName>
        <fullName evidence="3">Ribosome maturation factor RimP</fullName>
    </recommendedName>
</protein>
<comment type="caution">
    <text evidence="6">The sequence shown here is derived from an EMBL/GenBank/DDBJ whole genome shotgun (WGS) entry which is preliminary data.</text>
</comment>
<feature type="domain" description="Ribosome maturation factor RimP N-terminal" evidence="4">
    <location>
        <begin position="11"/>
        <end position="84"/>
    </location>
</feature>
<keyword evidence="2 3" id="KW-0690">Ribosome biogenesis</keyword>
<keyword evidence="7" id="KW-1185">Reference proteome</keyword>
<dbReference type="CDD" id="cd01734">
    <property type="entry name" value="YlxS_C"/>
    <property type="match status" value="1"/>
</dbReference>
<dbReference type="Proteomes" id="UP000664628">
    <property type="component" value="Unassembled WGS sequence"/>
</dbReference>